<comment type="similarity">
    <text evidence="2 9">Belongs to the sulfotransferase 6 family.</text>
</comment>
<dbReference type="Proteomes" id="UP000092445">
    <property type="component" value="Unassembled WGS sequence"/>
</dbReference>
<comment type="subcellular location">
    <subcellularLocation>
        <location evidence="1 9">Membrane</location>
        <topology evidence="1 9">Single-pass type II membrane protein</topology>
    </subcellularLocation>
</comment>
<protein>
    <recommendedName>
        <fullName evidence="9">Heparan-sulfate 6-O-sulfotransferase</fullName>
        <ecNumber evidence="9">2.8.2.-</ecNumber>
    </recommendedName>
</protein>
<reference evidence="12" key="1">
    <citation type="submission" date="2014-03" db="EMBL/GenBank/DDBJ databases">
        <authorList>
            <person name="Aksoy S."/>
            <person name="Warren W."/>
            <person name="Wilson R.K."/>
        </authorList>
    </citation>
    <scope>NUCLEOTIDE SEQUENCE [LARGE SCALE GENOMIC DNA]</scope>
    <source>
        <strain evidence="12">IAEA</strain>
    </source>
</reference>
<evidence type="ECO:0000256" key="5">
    <source>
        <dbReference type="ARBA" id="ARBA00022968"/>
    </source>
</evidence>
<keyword evidence="5 9" id="KW-0735">Signal-anchor</keyword>
<dbReference type="PANTHER" id="PTHR12812:SF0">
    <property type="entry name" value="HEPARAN-SULFATE 6-O-SULFOTRANSFERASE"/>
    <property type="match status" value="1"/>
</dbReference>
<evidence type="ECO:0000256" key="6">
    <source>
        <dbReference type="ARBA" id="ARBA00022989"/>
    </source>
</evidence>
<name>A0A1B0AG85_GLOPL</name>
<dbReference type="Gene3D" id="3.40.50.300">
    <property type="entry name" value="P-loop containing nucleotide triphosphate hydrolases"/>
    <property type="match status" value="1"/>
</dbReference>
<dbReference type="InterPro" id="IPR010635">
    <property type="entry name" value="Heparan_SO4-6-sulfoTrfase"/>
</dbReference>
<evidence type="ECO:0000256" key="8">
    <source>
        <dbReference type="ARBA" id="ARBA00023180"/>
    </source>
</evidence>
<evidence type="ECO:0000313" key="11">
    <source>
        <dbReference type="EnsemblMetazoa" id="GPAI044801-PA"/>
    </source>
</evidence>
<dbReference type="EC" id="2.8.2.-" evidence="9"/>
<keyword evidence="12" id="KW-1185">Reference proteome</keyword>
<dbReference type="InterPro" id="IPR027417">
    <property type="entry name" value="P-loop_NTPase"/>
</dbReference>
<dbReference type="PANTHER" id="PTHR12812">
    <property type="entry name" value="HEPARAN SULFATE 6-O-SULFOTRANSFERASE 3"/>
    <property type="match status" value="1"/>
</dbReference>
<dbReference type="InterPro" id="IPR005331">
    <property type="entry name" value="Sulfotransferase"/>
</dbReference>
<comment type="function">
    <text evidence="9">6-O-sulfation enzyme which catalyzes the transfer of sulfate from 3'-phosphoadenosine 5'-phosphosulfate (PAPS) to position 6 of the N-sulfoglucosamine residue (GlcNS) of heparan sulfate.</text>
</comment>
<keyword evidence="6 9" id="KW-1133">Transmembrane helix</keyword>
<comment type="catalytic activity">
    <reaction evidence="9">
        <text>alpha-D-glucosaminyl-[heparan sulfate](n) + 3'-phosphoadenylyl sulfate = 6-sulfo-alpha-D-glucosaminyl-[heparan sulfate](n) + adenosine 3',5'-bisphosphate + H(+)</text>
        <dbReference type="Rhea" id="RHEA:56604"/>
        <dbReference type="Rhea" id="RHEA-COMP:9830"/>
        <dbReference type="Rhea" id="RHEA-COMP:14621"/>
        <dbReference type="ChEBI" id="CHEBI:15378"/>
        <dbReference type="ChEBI" id="CHEBI:58339"/>
        <dbReference type="ChEBI" id="CHEBI:58343"/>
        <dbReference type="ChEBI" id="CHEBI:58388"/>
        <dbReference type="ChEBI" id="CHEBI:140604"/>
    </reaction>
</comment>
<feature type="transmembrane region" description="Helical" evidence="9">
    <location>
        <begin position="167"/>
        <end position="185"/>
    </location>
</feature>
<feature type="region of interest" description="Disordered" evidence="10">
    <location>
        <begin position="215"/>
        <end position="235"/>
    </location>
</feature>
<dbReference type="AlphaFoldDB" id="A0A1B0AG85"/>
<dbReference type="SUPFAM" id="SSF52540">
    <property type="entry name" value="P-loop containing nucleoside triphosphate hydrolases"/>
    <property type="match status" value="1"/>
</dbReference>
<dbReference type="Pfam" id="PF03567">
    <property type="entry name" value="Sulfotransfer_2"/>
    <property type="match status" value="1"/>
</dbReference>
<dbReference type="GO" id="GO:0017095">
    <property type="term" value="F:heparan sulfate 6-sulfotransferase activity"/>
    <property type="evidence" value="ECO:0007669"/>
    <property type="project" value="TreeGrafter"/>
</dbReference>
<evidence type="ECO:0000256" key="4">
    <source>
        <dbReference type="ARBA" id="ARBA00022692"/>
    </source>
</evidence>
<organism evidence="11 12">
    <name type="scientific">Glossina pallidipes</name>
    <name type="common">Tsetse fly</name>
    <dbReference type="NCBI Taxonomy" id="7398"/>
    <lineage>
        <taxon>Eukaryota</taxon>
        <taxon>Metazoa</taxon>
        <taxon>Ecdysozoa</taxon>
        <taxon>Arthropoda</taxon>
        <taxon>Hexapoda</taxon>
        <taxon>Insecta</taxon>
        <taxon>Pterygota</taxon>
        <taxon>Neoptera</taxon>
        <taxon>Endopterygota</taxon>
        <taxon>Diptera</taxon>
        <taxon>Brachycera</taxon>
        <taxon>Muscomorpha</taxon>
        <taxon>Hippoboscoidea</taxon>
        <taxon>Glossinidae</taxon>
        <taxon>Glossina</taxon>
    </lineage>
</organism>
<keyword evidence="7 9" id="KW-0472">Membrane</keyword>
<dbReference type="VEuPathDB" id="VectorBase:GPAI044801"/>
<dbReference type="STRING" id="7398.A0A1B0AG85"/>
<sequence>MELTRKTLLQTKLLVRRQPSSSKLSLVFSQDNTLKLIIPEVKLNKRVNPRTKHGFSYSTRLLYIHTYIGYQVYMLRNEYDFLTFSKSTLDFTFGYEIYLLKSKKKKKRDLSICWTYIVFTLLWTMSLLVEDMPKHVSVQVHGDFSLLLPSGLYEIKKMEPRFKIRTIIIFCLFLAMAGIIGFGYFCQDQVCALTKRSMILQPDILAYNGRAQPSDSNTVWTDEHQPAPPLPPSPQHMINEQQEKQMMSSITSASTLNVKSVQQNVIFANAGLSYEDVLNDDFQFDMDGHDVMVFLHIQKTGGTSFGRHLVRDLDLKRPCECQRQRKRCYCFRPHRNENWLFSRYSTGWKCGLHADWTELTNCVDLELEKNEGESAKRRYFYITLLREPIARYMSEYRHVKRGATWKGSRHWCLGRQATAEELPACYKGKDWLDVTLDEFAACESNLAVNRQTRMLADLSLVGCYNKSSMTSDERDRVMLASAKRNLAAMAYFGLTEYQKISQYIFEETFNLRFAIPFEQHNTTVSALAIHNLSNEQKRRIKELNSLDIQLYAFAKNLLFKRFETLKAKDNDFEKRFANLGNIYYKQGVTEFNWDSNIDDTASTDH</sequence>
<reference evidence="11" key="2">
    <citation type="submission" date="2020-05" db="UniProtKB">
        <authorList>
            <consortium name="EnsemblMetazoa"/>
        </authorList>
    </citation>
    <scope>IDENTIFICATION</scope>
    <source>
        <strain evidence="11">IAEA</strain>
    </source>
</reference>
<keyword evidence="4 9" id="KW-0812">Transmembrane</keyword>
<evidence type="ECO:0000256" key="2">
    <source>
        <dbReference type="ARBA" id="ARBA00010109"/>
    </source>
</evidence>
<evidence type="ECO:0000313" key="12">
    <source>
        <dbReference type="Proteomes" id="UP000092445"/>
    </source>
</evidence>
<dbReference type="GO" id="GO:0016020">
    <property type="term" value="C:membrane"/>
    <property type="evidence" value="ECO:0007669"/>
    <property type="project" value="UniProtKB-SubCell"/>
</dbReference>
<evidence type="ECO:0000256" key="3">
    <source>
        <dbReference type="ARBA" id="ARBA00022679"/>
    </source>
</evidence>
<accession>A0A1B0AG85</accession>
<keyword evidence="3 9" id="KW-0808">Transferase</keyword>
<keyword evidence="8" id="KW-0325">Glycoprotein</keyword>
<comment type="caution">
    <text evidence="9">Lacks conserved residue(s) required for the propagation of feature annotation.</text>
</comment>
<proteinExistence type="inferred from homology"/>
<evidence type="ECO:0000256" key="9">
    <source>
        <dbReference type="RuleBase" id="RU364122"/>
    </source>
</evidence>
<dbReference type="EnsemblMetazoa" id="GPAI044801-RA">
    <property type="protein sequence ID" value="GPAI044801-PA"/>
    <property type="gene ID" value="GPAI044801"/>
</dbReference>
<feature type="transmembrane region" description="Helical" evidence="9">
    <location>
        <begin position="110"/>
        <end position="129"/>
    </location>
</feature>
<evidence type="ECO:0000256" key="10">
    <source>
        <dbReference type="SAM" id="MobiDB-lite"/>
    </source>
</evidence>
<dbReference type="FunFam" id="3.40.50.300:FF:000347">
    <property type="entry name" value="Heparan-sulfate 6-O-sulfotransferase"/>
    <property type="match status" value="1"/>
</dbReference>
<evidence type="ECO:0000256" key="1">
    <source>
        <dbReference type="ARBA" id="ARBA00004606"/>
    </source>
</evidence>
<evidence type="ECO:0000256" key="7">
    <source>
        <dbReference type="ARBA" id="ARBA00023136"/>
    </source>
</evidence>